<dbReference type="Proteomes" id="UP001271591">
    <property type="component" value="Unassembled WGS sequence"/>
</dbReference>
<organism evidence="3 5">
    <name type="scientific">Escherichia coli</name>
    <dbReference type="NCBI Taxonomy" id="562"/>
    <lineage>
        <taxon>Bacteria</taxon>
        <taxon>Pseudomonadati</taxon>
        <taxon>Pseudomonadota</taxon>
        <taxon>Gammaproteobacteria</taxon>
        <taxon>Enterobacterales</taxon>
        <taxon>Enterobacteriaceae</taxon>
        <taxon>Escherichia</taxon>
    </lineage>
</organism>
<comment type="caution">
    <text evidence="3">The sequence shown here is derived from an EMBL/GenBank/DDBJ whole genome shotgun (WGS) entry which is preliminary data.</text>
</comment>
<keyword evidence="1" id="KW-0472">Membrane</keyword>
<evidence type="ECO:0000313" key="5">
    <source>
        <dbReference type="Proteomes" id="UP001271591"/>
    </source>
</evidence>
<accession>A0AAP6B4K9</accession>
<keyword evidence="1" id="KW-1133">Transmembrane helix</keyword>
<dbReference type="Proteomes" id="UP000615017">
    <property type="component" value="Unassembled WGS sequence"/>
</dbReference>
<dbReference type="EMBL" id="JAETYZ010000040">
    <property type="protein sequence ID" value="MBL6236737.1"/>
    <property type="molecule type" value="Genomic_DNA"/>
</dbReference>
<evidence type="ECO:0000256" key="1">
    <source>
        <dbReference type="SAM" id="Phobius"/>
    </source>
</evidence>
<protein>
    <submittedName>
        <fullName evidence="3">Uncharacterized protein</fullName>
    </submittedName>
</protein>
<feature type="transmembrane region" description="Helical" evidence="1">
    <location>
        <begin position="12"/>
        <end position="33"/>
    </location>
</feature>
<evidence type="ECO:0000313" key="2">
    <source>
        <dbReference type="EMBL" id="MBL6236737.1"/>
    </source>
</evidence>
<reference evidence="3" key="2">
    <citation type="submission" date="2023-10" db="EMBL/GenBank/DDBJ databases">
        <title>Draft Genome Sequence of a Shiga toxin-producing Escherichia coli strain from deer meat showing an IS-element integration in the B-subunit of the Shiga toxin Stx2b gene.</title>
        <authorList>
            <person name="Projahn M."/>
            <person name="Borowiak M."/>
        </authorList>
    </citation>
    <scope>NUCLEOTIDE SEQUENCE</scope>
    <source>
        <strain evidence="3">BfR-EC-18960</strain>
    </source>
</reference>
<name>A0AAP6B4K9_ECOLX</name>
<evidence type="ECO:0000313" key="4">
    <source>
        <dbReference type="Proteomes" id="UP000615017"/>
    </source>
</evidence>
<sequence>MRKRDDYYDGLIAGGTVAIAVATLLTLLITVFVNNKENSEFHEWINSHCEKENVENTSFKCDDGDGNIYIVKKEA</sequence>
<dbReference type="RefSeq" id="WP_001371659.1">
    <property type="nucleotide sequence ID" value="NZ_BFXJ01000057.1"/>
</dbReference>
<dbReference type="AlphaFoldDB" id="A0AAP6B4K9"/>
<keyword evidence="1" id="KW-0812">Transmembrane</keyword>
<dbReference type="EMBL" id="JAWPMK010000006">
    <property type="protein sequence ID" value="MDW9353649.1"/>
    <property type="molecule type" value="Genomic_DNA"/>
</dbReference>
<proteinExistence type="predicted"/>
<reference evidence="2 4" key="1">
    <citation type="submission" date="2021-01" db="EMBL/GenBank/DDBJ databases">
        <title>Genomes of Escherichia coli STEC strains from raw meat-based diets for companion animals.</title>
        <authorList>
            <person name="Stevens M.J.A."/>
            <person name="Stephan R."/>
        </authorList>
    </citation>
    <scope>NUCLEOTIDE SEQUENCE [LARGE SCALE GENOMIC DNA]</scope>
    <source>
        <strain evidence="2 4">LSC1-58</strain>
    </source>
</reference>
<gene>
    <name evidence="2" type="ORF">JNA65_23010</name>
    <name evidence="3" type="ORF">R8G00_30040</name>
</gene>
<evidence type="ECO:0000313" key="3">
    <source>
        <dbReference type="EMBL" id="MDW9353649.1"/>
    </source>
</evidence>